<accession>A0A507C1C7</accession>
<name>A0A507C1C7_9FUNG</name>
<dbReference type="PANTHER" id="PTHR43364">
    <property type="entry name" value="NADH-SPECIFIC METHYLGLYOXAL REDUCTASE-RELATED"/>
    <property type="match status" value="1"/>
</dbReference>
<dbReference type="SUPFAM" id="SSF51430">
    <property type="entry name" value="NAD(P)-linked oxidoreductase"/>
    <property type="match status" value="1"/>
</dbReference>
<keyword evidence="1" id="KW-0560">Oxidoreductase</keyword>
<dbReference type="GeneID" id="42006522"/>
<keyword evidence="4" id="KW-1185">Reference proteome</keyword>
<dbReference type="RefSeq" id="XP_031022822.1">
    <property type="nucleotide sequence ID" value="XM_031171225.1"/>
</dbReference>
<comment type="caution">
    <text evidence="3">The sequence shown here is derived from an EMBL/GenBank/DDBJ whole genome shotgun (WGS) entry which is preliminary data.</text>
</comment>
<dbReference type="InterPro" id="IPR050523">
    <property type="entry name" value="AKR_Detox_Biosynth"/>
</dbReference>
<organism evidence="3 4">
    <name type="scientific">Synchytrium microbalum</name>
    <dbReference type="NCBI Taxonomy" id="1806994"/>
    <lineage>
        <taxon>Eukaryota</taxon>
        <taxon>Fungi</taxon>
        <taxon>Fungi incertae sedis</taxon>
        <taxon>Chytridiomycota</taxon>
        <taxon>Chytridiomycota incertae sedis</taxon>
        <taxon>Chytridiomycetes</taxon>
        <taxon>Synchytriales</taxon>
        <taxon>Synchytriaceae</taxon>
        <taxon>Synchytrium</taxon>
    </lineage>
</organism>
<dbReference type="STRING" id="1806994.A0A507C1C7"/>
<sequence>MAPQKLGNSVGTAVNEDGLASCEYVRLGKTGMTVSRVCLGCMSYGSDKWQNWVLNPEESLKLIKYAWDKGVNFWDTANMYSNGESEIVVGEALKRFNIPRDQVVIATKVYNPTIEGNPGARNMGVAYDKPPMINKAGLSRKHIMDACDASLRRLGTSYIDLYQIHRFDRNTPIEETMEALHDLVKMGKVRYIGASSMWAHEFVMMNACAEKNGWTKFVSMQNFYNLIYREEEREMNAYCKKEGIALIPWSPLAFGVLAAKDSGSLRSQNRQWRVTKEDEATLTVLKSVAAKHGTSPSVIALAWLYSKSEITSPIVGINKERYLDDALDAQKVKLSAEEIKSLEKPYRNRPVIGHL</sequence>
<dbReference type="Gene3D" id="3.20.20.100">
    <property type="entry name" value="NADP-dependent oxidoreductase domain"/>
    <property type="match status" value="1"/>
</dbReference>
<dbReference type="PANTHER" id="PTHR43364:SF15">
    <property type="entry name" value="ARYL-ALCOHOL DEHYDROGENASE AAD16-RELATED"/>
    <property type="match status" value="1"/>
</dbReference>
<dbReference type="Proteomes" id="UP000319731">
    <property type="component" value="Unassembled WGS sequence"/>
</dbReference>
<evidence type="ECO:0000259" key="2">
    <source>
        <dbReference type="Pfam" id="PF00248"/>
    </source>
</evidence>
<evidence type="ECO:0000256" key="1">
    <source>
        <dbReference type="ARBA" id="ARBA00023002"/>
    </source>
</evidence>
<dbReference type="InterPro" id="IPR020471">
    <property type="entry name" value="AKR"/>
</dbReference>
<dbReference type="CDD" id="cd19079">
    <property type="entry name" value="AKR_EcYajO-like"/>
    <property type="match status" value="1"/>
</dbReference>
<dbReference type="InterPro" id="IPR023210">
    <property type="entry name" value="NADP_OxRdtase_dom"/>
</dbReference>
<feature type="domain" description="NADP-dependent oxidoreductase" evidence="2">
    <location>
        <begin position="37"/>
        <end position="344"/>
    </location>
</feature>
<dbReference type="FunFam" id="3.20.20.100:FF:000004">
    <property type="entry name" value="Oxidoreductase, aldo/keto reductase"/>
    <property type="match status" value="1"/>
</dbReference>
<dbReference type="InterPro" id="IPR036812">
    <property type="entry name" value="NAD(P)_OxRdtase_dom_sf"/>
</dbReference>
<dbReference type="EMBL" id="QEAO01000046">
    <property type="protein sequence ID" value="TPX31375.1"/>
    <property type="molecule type" value="Genomic_DNA"/>
</dbReference>
<reference evidence="3 4" key="1">
    <citation type="journal article" date="2019" name="Sci. Rep.">
        <title>Comparative genomics of chytrid fungi reveal insights into the obligate biotrophic and pathogenic lifestyle of Synchytrium endobioticum.</title>
        <authorList>
            <person name="van de Vossenberg B.T.L.H."/>
            <person name="Warris S."/>
            <person name="Nguyen H.D.T."/>
            <person name="van Gent-Pelzer M.P.E."/>
            <person name="Joly D.L."/>
            <person name="van de Geest H.C."/>
            <person name="Bonants P.J.M."/>
            <person name="Smith D.S."/>
            <person name="Levesque C.A."/>
            <person name="van der Lee T.A.J."/>
        </authorList>
    </citation>
    <scope>NUCLEOTIDE SEQUENCE [LARGE SCALE GENOMIC DNA]</scope>
    <source>
        <strain evidence="3 4">JEL517</strain>
    </source>
</reference>
<dbReference type="AlphaFoldDB" id="A0A507C1C7"/>
<evidence type="ECO:0000313" key="4">
    <source>
        <dbReference type="Proteomes" id="UP000319731"/>
    </source>
</evidence>
<protein>
    <recommendedName>
        <fullName evidence="2">NADP-dependent oxidoreductase domain-containing protein</fullName>
    </recommendedName>
</protein>
<dbReference type="OrthoDB" id="2117237at2759"/>
<dbReference type="PRINTS" id="PR00069">
    <property type="entry name" value="ALDKETRDTASE"/>
</dbReference>
<dbReference type="GO" id="GO:0016491">
    <property type="term" value="F:oxidoreductase activity"/>
    <property type="evidence" value="ECO:0007669"/>
    <property type="project" value="UniProtKB-KW"/>
</dbReference>
<gene>
    <name evidence="3" type="ORF">SmJEL517_g05299</name>
</gene>
<evidence type="ECO:0000313" key="3">
    <source>
        <dbReference type="EMBL" id="TPX31375.1"/>
    </source>
</evidence>
<dbReference type="Pfam" id="PF00248">
    <property type="entry name" value="Aldo_ket_red"/>
    <property type="match status" value="1"/>
</dbReference>
<dbReference type="GO" id="GO:0005829">
    <property type="term" value="C:cytosol"/>
    <property type="evidence" value="ECO:0007669"/>
    <property type="project" value="UniProtKB-ARBA"/>
</dbReference>
<proteinExistence type="predicted"/>